<dbReference type="InParanoid" id="F2UKW5"/>
<dbReference type="AlphaFoldDB" id="F2UKW5"/>
<proteinExistence type="predicted"/>
<accession>F2UKW5</accession>
<protein>
    <submittedName>
        <fullName evidence="1">Uncharacterized protein</fullName>
    </submittedName>
</protein>
<dbReference type="KEGG" id="sre:PTSG_08853"/>
<dbReference type="RefSeq" id="XP_004990240.1">
    <property type="nucleotide sequence ID" value="XM_004990183.1"/>
</dbReference>
<dbReference type="GeneID" id="16070794"/>
<keyword evidence="2" id="KW-1185">Reference proteome</keyword>
<name>F2UKW5_SALR5</name>
<reference evidence="1" key="1">
    <citation type="submission" date="2009-08" db="EMBL/GenBank/DDBJ databases">
        <title>Annotation of Salpingoeca rosetta.</title>
        <authorList>
            <consortium name="The Broad Institute Genome Sequencing Platform"/>
            <person name="Russ C."/>
            <person name="Cuomo C."/>
            <person name="Burger G."/>
            <person name="Gray M.W."/>
            <person name="Holland P.W.H."/>
            <person name="King N."/>
            <person name="Lang F.B.F."/>
            <person name="Roger A.J."/>
            <person name="Ruiz-Trillo I."/>
            <person name="Young S.K."/>
            <person name="Zeng Q."/>
            <person name="Gargeya S."/>
            <person name="Alvarado L."/>
            <person name="Berlin A."/>
            <person name="Chapman S.B."/>
            <person name="Chen Z."/>
            <person name="Freedman E."/>
            <person name="Gellesch M."/>
            <person name="Goldberg J."/>
            <person name="Griggs A."/>
            <person name="Gujja S."/>
            <person name="Heilman E."/>
            <person name="Heiman D."/>
            <person name="Howarth C."/>
            <person name="Mehta T."/>
            <person name="Neiman D."/>
            <person name="Pearson M."/>
            <person name="Roberts A."/>
            <person name="Saif S."/>
            <person name="Shea T."/>
            <person name="Shenoy N."/>
            <person name="Sisk P."/>
            <person name="Stolte C."/>
            <person name="Sykes S."/>
            <person name="White J."/>
            <person name="Yandava C."/>
            <person name="Haas B."/>
            <person name="Nusbaum C."/>
            <person name="Birren B."/>
        </authorList>
    </citation>
    <scope>NUCLEOTIDE SEQUENCE [LARGE SCALE GENOMIC DNA]</scope>
    <source>
        <strain evidence="1">ATCC 50818</strain>
    </source>
</reference>
<dbReference type="Proteomes" id="UP000007799">
    <property type="component" value="Unassembled WGS sequence"/>
</dbReference>
<gene>
    <name evidence="1" type="ORF">PTSG_08853</name>
</gene>
<evidence type="ECO:0000313" key="1">
    <source>
        <dbReference type="EMBL" id="EGD77764.1"/>
    </source>
</evidence>
<evidence type="ECO:0000313" key="2">
    <source>
        <dbReference type="Proteomes" id="UP000007799"/>
    </source>
</evidence>
<dbReference type="EMBL" id="GL832979">
    <property type="protein sequence ID" value="EGD77764.1"/>
    <property type="molecule type" value="Genomic_DNA"/>
</dbReference>
<sequence>MKSVQVLIRYKREEINAAIDALLNPSQIARICKQPAASVVKVIHKGRVIKPGEPVPDKAKLLVMIVTASDEQRTKQLPWPLSILEAYLPEHIVEAILSWTNWVYSTVSSIWQTIQPFSSIDHSRGKSYRIEKGDTITLSVSFSGESEDEEMTCHWTANDCGRITTDAKQTFKGKGPHKSHATVESTGAAGTVTCVICSTAADSKDQTEVFWFDETD</sequence>
<organism evidence="2">
    <name type="scientific">Salpingoeca rosetta (strain ATCC 50818 / BSB-021)</name>
    <dbReference type="NCBI Taxonomy" id="946362"/>
    <lineage>
        <taxon>Eukaryota</taxon>
        <taxon>Choanoflagellata</taxon>
        <taxon>Craspedida</taxon>
        <taxon>Salpingoecidae</taxon>
        <taxon>Salpingoeca</taxon>
    </lineage>
</organism>